<dbReference type="EMBL" id="LT598458">
    <property type="protein sequence ID" value="SCU90948.1"/>
    <property type="molecule type" value="Genomic_DNA"/>
</dbReference>
<gene>
    <name evidence="8" type="ORF">LADA_0F07250G</name>
</gene>
<keyword evidence="6 7" id="KW-0472">Membrane</keyword>
<dbReference type="STRING" id="1266660.A0A1G4JK69"/>
<proteinExistence type="inferred from homology"/>
<feature type="transmembrane region" description="Helical" evidence="7">
    <location>
        <begin position="205"/>
        <end position="224"/>
    </location>
</feature>
<evidence type="ECO:0000256" key="7">
    <source>
        <dbReference type="SAM" id="Phobius"/>
    </source>
</evidence>
<feature type="transmembrane region" description="Helical" evidence="7">
    <location>
        <begin position="133"/>
        <end position="152"/>
    </location>
</feature>
<comment type="subcellular location">
    <subcellularLocation>
        <location evidence="1">Membrane</location>
        <topology evidence="1">Multi-pass membrane protein</topology>
    </subcellularLocation>
</comment>
<protein>
    <submittedName>
        <fullName evidence="8">LADA_0F07250g1_1</fullName>
    </submittedName>
</protein>
<dbReference type="OrthoDB" id="46396at2759"/>
<feature type="transmembrane region" description="Helical" evidence="7">
    <location>
        <begin position="260"/>
        <end position="279"/>
    </location>
</feature>
<dbReference type="GO" id="GO:0005886">
    <property type="term" value="C:plasma membrane"/>
    <property type="evidence" value="ECO:0007669"/>
    <property type="project" value="TreeGrafter"/>
</dbReference>
<evidence type="ECO:0000256" key="3">
    <source>
        <dbReference type="ARBA" id="ARBA00022448"/>
    </source>
</evidence>
<reference evidence="8 9" key="1">
    <citation type="submission" date="2016-03" db="EMBL/GenBank/DDBJ databases">
        <authorList>
            <person name="Devillers H."/>
        </authorList>
    </citation>
    <scope>NUCLEOTIDE SEQUENCE [LARGE SCALE GENOMIC DNA]</scope>
    <source>
        <strain evidence="8">CBS 10888</strain>
    </source>
</reference>
<evidence type="ECO:0000256" key="4">
    <source>
        <dbReference type="ARBA" id="ARBA00022692"/>
    </source>
</evidence>
<keyword evidence="4 7" id="KW-0812">Transmembrane</keyword>
<keyword evidence="3" id="KW-0813">Transport</keyword>
<dbReference type="PIRSF" id="PIRSF016379">
    <property type="entry name" value="ENT"/>
    <property type="match status" value="1"/>
</dbReference>
<name>A0A1G4JK69_9SACH</name>
<feature type="transmembrane region" description="Helical" evidence="7">
    <location>
        <begin position="106"/>
        <end position="127"/>
    </location>
</feature>
<accession>A0A1G4JK69</accession>
<dbReference type="SUPFAM" id="SSF103473">
    <property type="entry name" value="MFS general substrate transporter"/>
    <property type="match status" value="1"/>
</dbReference>
<feature type="transmembrane region" description="Helical" evidence="7">
    <location>
        <begin position="403"/>
        <end position="424"/>
    </location>
</feature>
<dbReference type="AlphaFoldDB" id="A0A1G4JK69"/>
<keyword evidence="5 7" id="KW-1133">Transmembrane helix</keyword>
<dbReference type="InterPro" id="IPR002259">
    <property type="entry name" value="Eqnu_transpt"/>
</dbReference>
<sequence>MASVDRQNLSEEYDRHHGEEIYLENAPLLEKLKDLSYVTFMLIGVALLWPWNSFLSASLYFQHDVFHDDTIYARTYISTMMTISTTSSVMFNLWLSKRQHSYAERVVRGLIWEVVVFGLLAVFVLVRKVFPDWLNFLFLMTMVLISSCGTAMTQNGAMALANVFGPQFSQSVMMGQAVAGVLPSLVLFGVSFIGDPRNQSVGGIFAYFCTTIAVSASCIVLYRISGIGSADKRELLLNEQTDDIEDNTVSFAVLFQKLKYLVLSIFTTFIVTLLFPVFAANTFVMGLPMHNAQYIPFIFTVWNLGDLYGRAISDYPVFQSANFTPFKTFLYSIARAGLVPLFFCFNLNDSRKPSGSVLSDFGYILLQFLFGVTNGNVLSISFMKVSPQLSSDKERKAAGGFTNIFLSSGLACGSLVSYVFVYIVSTIEMGRP</sequence>
<feature type="transmembrane region" description="Helical" evidence="7">
    <location>
        <begin position="71"/>
        <end position="94"/>
    </location>
</feature>
<dbReference type="Pfam" id="PF01733">
    <property type="entry name" value="Nucleoside_tran"/>
    <property type="match status" value="2"/>
</dbReference>
<dbReference type="InterPro" id="IPR036259">
    <property type="entry name" value="MFS_trans_sf"/>
</dbReference>
<feature type="transmembrane region" description="Helical" evidence="7">
    <location>
        <begin position="329"/>
        <end position="349"/>
    </location>
</feature>
<comment type="similarity">
    <text evidence="2">Belongs to the SLC29A/ENT transporter (TC 2.A.57) family.</text>
</comment>
<organism evidence="8 9">
    <name type="scientific">Lachancea dasiensis</name>
    <dbReference type="NCBI Taxonomy" id="1072105"/>
    <lineage>
        <taxon>Eukaryota</taxon>
        <taxon>Fungi</taxon>
        <taxon>Dikarya</taxon>
        <taxon>Ascomycota</taxon>
        <taxon>Saccharomycotina</taxon>
        <taxon>Saccharomycetes</taxon>
        <taxon>Saccharomycetales</taxon>
        <taxon>Saccharomycetaceae</taxon>
        <taxon>Lachancea</taxon>
    </lineage>
</organism>
<dbReference type="GO" id="GO:0034257">
    <property type="term" value="F:nicotinamide riboside transmembrane transporter activity"/>
    <property type="evidence" value="ECO:0007669"/>
    <property type="project" value="EnsemblFungi"/>
</dbReference>
<dbReference type="GO" id="GO:0015205">
    <property type="term" value="F:nucleobase transmembrane transporter activity"/>
    <property type="evidence" value="ECO:0007669"/>
    <property type="project" value="EnsemblFungi"/>
</dbReference>
<feature type="transmembrane region" description="Helical" evidence="7">
    <location>
        <begin position="35"/>
        <end position="51"/>
    </location>
</feature>
<evidence type="ECO:0000313" key="9">
    <source>
        <dbReference type="Proteomes" id="UP000190274"/>
    </source>
</evidence>
<evidence type="ECO:0000256" key="2">
    <source>
        <dbReference type="ARBA" id="ARBA00007965"/>
    </source>
</evidence>
<keyword evidence="9" id="KW-1185">Reference proteome</keyword>
<evidence type="ECO:0000256" key="1">
    <source>
        <dbReference type="ARBA" id="ARBA00004141"/>
    </source>
</evidence>
<feature type="transmembrane region" description="Helical" evidence="7">
    <location>
        <begin position="361"/>
        <end position="383"/>
    </location>
</feature>
<feature type="transmembrane region" description="Helical" evidence="7">
    <location>
        <begin position="172"/>
        <end position="193"/>
    </location>
</feature>
<dbReference type="GO" id="GO:0000329">
    <property type="term" value="C:fungal-type vacuole membrane"/>
    <property type="evidence" value="ECO:0007669"/>
    <property type="project" value="EnsemblFungi"/>
</dbReference>
<evidence type="ECO:0000313" key="8">
    <source>
        <dbReference type="EMBL" id="SCU90948.1"/>
    </source>
</evidence>
<dbReference type="PANTHER" id="PTHR10332:SF88">
    <property type="entry name" value="EQUILIBRATIVE NUCLEOSIDE TRANSPORTER 1, ISOFORM A"/>
    <property type="match status" value="1"/>
</dbReference>
<dbReference type="Proteomes" id="UP000190274">
    <property type="component" value="Chromosome F"/>
</dbReference>
<dbReference type="PANTHER" id="PTHR10332">
    <property type="entry name" value="EQUILIBRATIVE NUCLEOSIDE TRANSPORTER"/>
    <property type="match status" value="1"/>
</dbReference>
<evidence type="ECO:0000256" key="5">
    <source>
        <dbReference type="ARBA" id="ARBA00022989"/>
    </source>
</evidence>
<evidence type="ECO:0000256" key="6">
    <source>
        <dbReference type="ARBA" id="ARBA00023136"/>
    </source>
</evidence>